<dbReference type="CDD" id="cd00209">
    <property type="entry name" value="DHFR"/>
    <property type="match status" value="1"/>
</dbReference>
<feature type="non-terminal residue" evidence="7">
    <location>
        <position position="1"/>
    </location>
</feature>
<evidence type="ECO:0000256" key="5">
    <source>
        <dbReference type="ARBA" id="ARBA00023002"/>
    </source>
</evidence>
<reference evidence="7" key="1">
    <citation type="journal article" date="2015" name="Nature">
        <title>Complex archaea that bridge the gap between prokaryotes and eukaryotes.</title>
        <authorList>
            <person name="Spang A."/>
            <person name="Saw J.H."/>
            <person name="Jorgensen S.L."/>
            <person name="Zaremba-Niedzwiedzka K."/>
            <person name="Martijn J."/>
            <person name="Lind A.E."/>
            <person name="van Eijk R."/>
            <person name="Schleper C."/>
            <person name="Guy L."/>
            <person name="Ettema T.J."/>
        </authorList>
    </citation>
    <scope>NUCLEOTIDE SEQUENCE</scope>
</reference>
<sequence length="207" mass="23413">GYSFVGLQISPGDQSGGIGLMLLSIIVAYAENEEGDQVIGKDGALPWKIKEDMAWFREQTTGSAIVMGRKTFESIGRPLLNRDNIVLSSDPEYKSAGVQTFTDLDLALKFASMRNHEVFIIGGESLYIQCLDRVERLYITFIKDKKYEGDAFFPKWTRVDFQPIQKETFEDEVAGTVNYTIFQRTRFTNKQVDPMPNSTYNITGMGF</sequence>
<dbReference type="PANTHER" id="PTHR48069:SF3">
    <property type="entry name" value="DIHYDROFOLATE REDUCTASE"/>
    <property type="match status" value="1"/>
</dbReference>
<dbReference type="GO" id="GO:0046655">
    <property type="term" value="P:folic acid metabolic process"/>
    <property type="evidence" value="ECO:0007669"/>
    <property type="project" value="TreeGrafter"/>
</dbReference>
<keyword evidence="3" id="KW-0554">One-carbon metabolism</keyword>
<dbReference type="PIRSF" id="PIRSF000194">
    <property type="entry name" value="DHFR"/>
    <property type="match status" value="1"/>
</dbReference>
<keyword evidence="5" id="KW-0560">Oxidoreductase</keyword>
<dbReference type="PRINTS" id="PR00070">
    <property type="entry name" value="DHFR"/>
</dbReference>
<dbReference type="InterPro" id="IPR017925">
    <property type="entry name" value="DHFR_CS"/>
</dbReference>
<evidence type="ECO:0000256" key="1">
    <source>
        <dbReference type="ARBA" id="ARBA00004903"/>
    </source>
</evidence>
<accession>A0A0F9LER7</accession>
<feature type="domain" description="DHFR" evidence="6">
    <location>
        <begin position="22"/>
        <end position="186"/>
    </location>
</feature>
<dbReference type="GO" id="GO:0050661">
    <property type="term" value="F:NADP binding"/>
    <property type="evidence" value="ECO:0007669"/>
    <property type="project" value="InterPro"/>
</dbReference>
<evidence type="ECO:0000256" key="4">
    <source>
        <dbReference type="ARBA" id="ARBA00022857"/>
    </source>
</evidence>
<dbReference type="Gene3D" id="3.40.430.10">
    <property type="entry name" value="Dihydrofolate Reductase, subunit A"/>
    <property type="match status" value="1"/>
</dbReference>
<dbReference type="PANTHER" id="PTHR48069">
    <property type="entry name" value="DIHYDROFOLATE REDUCTASE"/>
    <property type="match status" value="1"/>
</dbReference>
<dbReference type="GO" id="GO:0006730">
    <property type="term" value="P:one-carbon metabolic process"/>
    <property type="evidence" value="ECO:0007669"/>
    <property type="project" value="UniProtKB-KW"/>
</dbReference>
<comment type="caution">
    <text evidence="7">The sequence shown here is derived from an EMBL/GenBank/DDBJ whole genome shotgun (WGS) entry which is preliminary data.</text>
</comment>
<dbReference type="AlphaFoldDB" id="A0A0F9LER7"/>
<dbReference type="Pfam" id="PF00186">
    <property type="entry name" value="DHFR_1"/>
    <property type="match status" value="1"/>
</dbReference>
<dbReference type="GO" id="GO:0046452">
    <property type="term" value="P:dihydrofolate metabolic process"/>
    <property type="evidence" value="ECO:0007669"/>
    <property type="project" value="TreeGrafter"/>
</dbReference>
<dbReference type="GO" id="GO:0046654">
    <property type="term" value="P:tetrahydrofolate biosynthetic process"/>
    <property type="evidence" value="ECO:0007669"/>
    <property type="project" value="InterPro"/>
</dbReference>
<dbReference type="EMBL" id="LAZR01012607">
    <property type="protein sequence ID" value="KKM25940.1"/>
    <property type="molecule type" value="Genomic_DNA"/>
</dbReference>
<name>A0A0F9LER7_9ZZZZ</name>
<dbReference type="PROSITE" id="PS51330">
    <property type="entry name" value="DHFR_2"/>
    <property type="match status" value="1"/>
</dbReference>
<evidence type="ECO:0000259" key="6">
    <source>
        <dbReference type="PROSITE" id="PS51330"/>
    </source>
</evidence>
<dbReference type="InterPro" id="IPR001796">
    <property type="entry name" value="DHFR_dom"/>
</dbReference>
<organism evidence="7">
    <name type="scientific">marine sediment metagenome</name>
    <dbReference type="NCBI Taxonomy" id="412755"/>
    <lineage>
        <taxon>unclassified sequences</taxon>
        <taxon>metagenomes</taxon>
        <taxon>ecological metagenomes</taxon>
    </lineage>
</organism>
<dbReference type="GO" id="GO:0005829">
    <property type="term" value="C:cytosol"/>
    <property type="evidence" value="ECO:0007669"/>
    <property type="project" value="TreeGrafter"/>
</dbReference>
<dbReference type="PROSITE" id="PS00075">
    <property type="entry name" value="DHFR_1"/>
    <property type="match status" value="1"/>
</dbReference>
<evidence type="ECO:0000313" key="7">
    <source>
        <dbReference type="EMBL" id="KKM25940.1"/>
    </source>
</evidence>
<evidence type="ECO:0000256" key="3">
    <source>
        <dbReference type="ARBA" id="ARBA00022563"/>
    </source>
</evidence>
<dbReference type="GO" id="GO:0004146">
    <property type="term" value="F:dihydrofolate reductase activity"/>
    <property type="evidence" value="ECO:0007669"/>
    <property type="project" value="UniProtKB-EC"/>
</dbReference>
<gene>
    <name evidence="7" type="ORF">LCGC14_1589850</name>
</gene>
<dbReference type="SUPFAM" id="SSF53597">
    <property type="entry name" value="Dihydrofolate reductase-like"/>
    <property type="match status" value="1"/>
</dbReference>
<comment type="pathway">
    <text evidence="1">Cofactor biosynthesis; tetrahydrofolate biosynthesis; 5,6,7,8-tetrahydrofolate from 7,8-dihydrofolate: step 1/1.</text>
</comment>
<proteinExistence type="predicted"/>
<dbReference type="InterPro" id="IPR012259">
    <property type="entry name" value="DHFR"/>
</dbReference>
<dbReference type="InterPro" id="IPR024072">
    <property type="entry name" value="DHFR-like_dom_sf"/>
</dbReference>
<protein>
    <recommendedName>
        <fullName evidence="2">dihydrofolate reductase</fullName>
        <ecNumber evidence="2">1.5.1.3</ecNumber>
    </recommendedName>
</protein>
<evidence type="ECO:0000256" key="2">
    <source>
        <dbReference type="ARBA" id="ARBA00012856"/>
    </source>
</evidence>
<dbReference type="EC" id="1.5.1.3" evidence="2"/>
<keyword evidence="4" id="KW-0521">NADP</keyword>